<accession>A0A0A9EDR7</accession>
<reference evidence="2" key="2">
    <citation type="journal article" date="2015" name="Data Brief">
        <title>Shoot transcriptome of the giant reed, Arundo donax.</title>
        <authorList>
            <person name="Barrero R.A."/>
            <person name="Guerrero F.D."/>
            <person name="Moolhuijzen P."/>
            <person name="Goolsby J.A."/>
            <person name="Tidwell J."/>
            <person name="Bellgard S.E."/>
            <person name="Bellgard M.I."/>
        </authorList>
    </citation>
    <scope>NUCLEOTIDE SEQUENCE</scope>
    <source>
        <tissue evidence="2">Shoot tissue taken approximately 20 cm above the soil surface</tissue>
    </source>
</reference>
<dbReference type="EMBL" id="GBRH01200767">
    <property type="protein sequence ID" value="JAD97128.1"/>
    <property type="molecule type" value="Transcribed_RNA"/>
</dbReference>
<protein>
    <submittedName>
        <fullName evidence="2">Uncharacterized protein</fullName>
    </submittedName>
</protein>
<feature type="transmembrane region" description="Helical" evidence="1">
    <location>
        <begin position="20"/>
        <end position="37"/>
    </location>
</feature>
<keyword evidence="1" id="KW-0812">Transmembrane</keyword>
<keyword evidence="1" id="KW-0472">Membrane</keyword>
<proteinExistence type="predicted"/>
<keyword evidence="1" id="KW-1133">Transmembrane helix</keyword>
<organism evidence="2">
    <name type="scientific">Arundo donax</name>
    <name type="common">Giant reed</name>
    <name type="synonym">Donax arundinaceus</name>
    <dbReference type="NCBI Taxonomy" id="35708"/>
    <lineage>
        <taxon>Eukaryota</taxon>
        <taxon>Viridiplantae</taxon>
        <taxon>Streptophyta</taxon>
        <taxon>Embryophyta</taxon>
        <taxon>Tracheophyta</taxon>
        <taxon>Spermatophyta</taxon>
        <taxon>Magnoliopsida</taxon>
        <taxon>Liliopsida</taxon>
        <taxon>Poales</taxon>
        <taxon>Poaceae</taxon>
        <taxon>PACMAD clade</taxon>
        <taxon>Arundinoideae</taxon>
        <taxon>Arundineae</taxon>
        <taxon>Arundo</taxon>
    </lineage>
</organism>
<evidence type="ECO:0000313" key="2">
    <source>
        <dbReference type="EMBL" id="JAD97128.1"/>
    </source>
</evidence>
<dbReference type="AlphaFoldDB" id="A0A0A9EDR7"/>
<evidence type="ECO:0000256" key="1">
    <source>
        <dbReference type="SAM" id="Phobius"/>
    </source>
</evidence>
<name>A0A0A9EDR7_ARUDO</name>
<reference evidence="2" key="1">
    <citation type="submission" date="2014-09" db="EMBL/GenBank/DDBJ databases">
        <authorList>
            <person name="Magalhaes I.L.F."/>
            <person name="Oliveira U."/>
            <person name="Santos F.R."/>
            <person name="Vidigal T.H.D.A."/>
            <person name="Brescovit A.D."/>
            <person name="Santos A.J."/>
        </authorList>
    </citation>
    <scope>NUCLEOTIDE SEQUENCE</scope>
    <source>
        <tissue evidence="2">Shoot tissue taken approximately 20 cm above the soil surface</tissue>
    </source>
</reference>
<sequence length="38" mass="4243">MVLPNQNENKVRGNCSVVCIKITLSVISSFIFLVCFLL</sequence>